<comment type="cofactor">
    <cofactor evidence="1">
        <name>Mg(2+)</name>
        <dbReference type="ChEBI" id="CHEBI:18420"/>
    </cofactor>
</comment>
<keyword evidence="8" id="KW-0460">Magnesium</keyword>
<comment type="similarity">
    <text evidence="9">Belongs to the MntA antitoxin family.</text>
</comment>
<dbReference type="RefSeq" id="WP_116281718.1">
    <property type="nucleotide sequence ID" value="NZ_NBXA01000003.1"/>
</dbReference>
<keyword evidence="5" id="KW-0479">Metal-binding</keyword>
<keyword evidence="4" id="KW-0548">Nucleotidyltransferase</keyword>
<evidence type="ECO:0000256" key="1">
    <source>
        <dbReference type="ARBA" id="ARBA00001946"/>
    </source>
</evidence>
<dbReference type="Proteomes" id="UP000256709">
    <property type="component" value="Unassembled WGS sequence"/>
</dbReference>
<evidence type="ECO:0000313" key="12">
    <source>
        <dbReference type="Proteomes" id="UP000256709"/>
    </source>
</evidence>
<protein>
    <recommendedName>
        <fullName evidence="10">Polymerase nucleotidyl transferase domain-containing protein</fullName>
    </recommendedName>
</protein>
<dbReference type="InterPro" id="IPR052038">
    <property type="entry name" value="Type-VII_TA_antitoxin"/>
</dbReference>
<dbReference type="CDD" id="cd05403">
    <property type="entry name" value="NT_KNTase_like"/>
    <property type="match status" value="1"/>
</dbReference>
<feature type="domain" description="Polymerase nucleotidyl transferase" evidence="10">
    <location>
        <begin position="88"/>
        <end position="151"/>
    </location>
</feature>
<dbReference type="PANTHER" id="PTHR33571:SF14">
    <property type="entry name" value="PROTEIN ADENYLYLTRANSFERASE MJ0435-RELATED"/>
    <property type="match status" value="1"/>
</dbReference>
<keyword evidence="6" id="KW-0547">Nucleotide-binding</keyword>
<dbReference type="GO" id="GO:0005524">
    <property type="term" value="F:ATP binding"/>
    <property type="evidence" value="ECO:0007669"/>
    <property type="project" value="UniProtKB-KW"/>
</dbReference>
<evidence type="ECO:0000259" key="10">
    <source>
        <dbReference type="Pfam" id="PF01909"/>
    </source>
</evidence>
<organism evidence="11 12">
    <name type="scientific">Subtercola boreus</name>
    <dbReference type="NCBI Taxonomy" id="120213"/>
    <lineage>
        <taxon>Bacteria</taxon>
        <taxon>Bacillati</taxon>
        <taxon>Actinomycetota</taxon>
        <taxon>Actinomycetes</taxon>
        <taxon>Micrococcales</taxon>
        <taxon>Microbacteriaceae</taxon>
        <taxon>Subtercola</taxon>
    </lineage>
</organism>
<keyword evidence="2" id="KW-1277">Toxin-antitoxin system</keyword>
<dbReference type="Pfam" id="PF01909">
    <property type="entry name" value="NTP_transf_2"/>
    <property type="match status" value="1"/>
</dbReference>
<gene>
    <name evidence="11" type="ORF">B7R21_02810</name>
</gene>
<evidence type="ECO:0000256" key="9">
    <source>
        <dbReference type="ARBA" id="ARBA00038276"/>
    </source>
</evidence>
<evidence type="ECO:0000256" key="3">
    <source>
        <dbReference type="ARBA" id="ARBA00022679"/>
    </source>
</evidence>
<evidence type="ECO:0000256" key="4">
    <source>
        <dbReference type="ARBA" id="ARBA00022695"/>
    </source>
</evidence>
<keyword evidence="3" id="KW-0808">Transferase</keyword>
<evidence type="ECO:0000256" key="6">
    <source>
        <dbReference type="ARBA" id="ARBA00022741"/>
    </source>
</evidence>
<dbReference type="Gene3D" id="3.30.460.10">
    <property type="entry name" value="Beta Polymerase, domain 2"/>
    <property type="match status" value="1"/>
</dbReference>
<dbReference type="GO" id="GO:0016779">
    <property type="term" value="F:nucleotidyltransferase activity"/>
    <property type="evidence" value="ECO:0007669"/>
    <property type="project" value="UniProtKB-KW"/>
</dbReference>
<evidence type="ECO:0000313" key="11">
    <source>
        <dbReference type="EMBL" id="RFA16322.1"/>
    </source>
</evidence>
<dbReference type="SUPFAM" id="SSF81301">
    <property type="entry name" value="Nucleotidyltransferase"/>
    <property type="match status" value="1"/>
</dbReference>
<reference evidence="11 12" key="1">
    <citation type="submission" date="2017-04" db="EMBL/GenBank/DDBJ databases">
        <title>Comparative genome analysis of Subtercola boreus.</title>
        <authorList>
            <person name="Cho Y.-J."/>
            <person name="Cho A."/>
            <person name="Kim O.-S."/>
            <person name="Lee J.-I."/>
        </authorList>
    </citation>
    <scope>NUCLEOTIDE SEQUENCE [LARGE SCALE GENOMIC DNA]</scope>
    <source>
        <strain evidence="11 12">P27444</strain>
    </source>
</reference>
<evidence type="ECO:0000256" key="2">
    <source>
        <dbReference type="ARBA" id="ARBA00022649"/>
    </source>
</evidence>
<comment type="caution">
    <text evidence="11">The sequence shown here is derived from an EMBL/GenBank/DDBJ whole genome shotgun (WGS) entry which is preliminary data.</text>
</comment>
<dbReference type="InterPro" id="IPR043519">
    <property type="entry name" value="NT_sf"/>
</dbReference>
<accession>A0A3E0W208</accession>
<name>A0A3E0W208_9MICO</name>
<dbReference type="AlphaFoldDB" id="A0A3E0W208"/>
<keyword evidence="7" id="KW-0067">ATP-binding</keyword>
<sequence length="161" mass="17108">MADREAVSRLRATARRADQLHAQSRKLLVESARSGAAAGLSQRQIGEAIGRSQPEVSRLLRFHGHTTLAQTLVSHRKPLLSLLASAGGRNVRVFGSLTRGEDGPDSDVDLLVDFAKPVGLFGLSRLEAAATEIVSAPVDVVPSTSLRKNLADSVRAEAVPL</sequence>
<dbReference type="InterPro" id="IPR002934">
    <property type="entry name" value="Polymerase_NTP_transf_dom"/>
</dbReference>
<evidence type="ECO:0000256" key="7">
    <source>
        <dbReference type="ARBA" id="ARBA00022840"/>
    </source>
</evidence>
<dbReference type="PANTHER" id="PTHR33571">
    <property type="entry name" value="SSL8005 PROTEIN"/>
    <property type="match status" value="1"/>
</dbReference>
<dbReference type="GO" id="GO:0046872">
    <property type="term" value="F:metal ion binding"/>
    <property type="evidence" value="ECO:0007669"/>
    <property type="project" value="UniProtKB-KW"/>
</dbReference>
<dbReference type="EMBL" id="NBXA01000003">
    <property type="protein sequence ID" value="RFA16322.1"/>
    <property type="molecule type" value="Genomic_DNA"/>
</dbReference>
<evidence type="ECO:0000256" key="8">
    <source>
        <dbReference type="ARBA" id="ARBA00022842"/>
    </source>
</evidence>
<proteinExistence type="inferred from homology"/>
<dbReference type="OrthoDB" id="9803128at2"/>
<evidence type="ECO:0000256" key="5">
    <source>
        <dbReference type="ARBA" id="ARBA00022723"/>
    </source>
</evidence>